<organism evidence="1">
    <name type="scientific">Arundo donax</name>
    <name type="common">Giant reed</name>
    <name type="synonym">Donax arundinaceus</name>
    <dbReference type="NCBI Taxonomy" id="35708"/>
    <lineage>
        <taxon>Eukaryota</taxon>
        <taxon>Viridiplantae</taxon>
        <taxon>Streptophyta</taxon>
        <taxon>Embryophyta</taxon>
        <taxon>Tracheophyta</taxon>
        <taxon>Spermatophyta</taxon>
        <taxon>Magnoliopsida</taxon>
        <taxon>Liliopsida</taxon>
        <taxon>Poales</taxon>
        <taxon>Poaceae</taxon>
        <taxon>PACMAD clade</taxon>
        <taxon>Arundinoideae</taxon>
        <taxon>Arundineae</taxon>
        <taxon>Arundo</taxon>
    </lineage>
</organism>
<evidence type="ECO:0000313" key="1">
    <source>
        <dbReference type="EMBL" id="JAE30309.1"/>
    </source>
</evidence>
<protein>
    <submittedName>
        <fullName evidence="1">Uncharacterized protein</fullName>
    </submittedName>
</protein>
<sequence>MVEYVCIACVHAFLCGGISEILLLAVLHSCTLYKLFCIIIRSTSFLELGRFYSSTVEMHIC</sequence>
<dbReference type="EMBL" id="GBRH01167587">
    <property type="protein sequence ID" value="JAE30309.1"/>
    <property type="molecule type" value="Transcribed_RNA"/>
</dbReference>
<proteinExistence type="predicted"/>
<reference evidence="1" key="2">
    <citation type="journal article" date="2015" name="Data Brief">
        <title>Shoot transcriptome of the giant reed, Arundo donax.</title>
        <authorList>
            <person name="Barrero R.A."/>
            <person name="Guerrero F.D."/>
            <person name="Moolhuijzen P."/>
            <person name="Goolsby J.A."/>
            <person name="Tidwell J."/>
            <person name="Bellgard S.E."/>
            <person name="Bellgard M.I."/>
        </authorList>
    </citation>
    <scope>NUCLEOTIDE SEQUENCE</scope>
    <source>
        <tissue evidence="1">Shoot tissue taken approximately 20 cm above the soil surface</tissue>
    </source>
</reference>
<accession>A0A0A9H3D8</accession>
<reference evidence="1" key="1">
    <citation type="submission" date="2014-09" db="EMBL/GenBank/DDBJ databases">
        <authorList>
            <person name="Magalhaes I.L.F."/>
            <person name="Oliveira U."/>
            <person name="Santos F.R."/>
            <person name="Vidigal T.H.D.A."/>
            <person name="Brescovit A.D."/>
            <person name="Santos A.J."/>
        </authorList>
    </citation>
    <scope>NUCLEOTIDE SEQUENCE</scope>
    <source>
        <tissue evidence="1">Shoot tissue taken approximately 20 cm above the soil surface</tissue>
    </source>
</reference>
<dbReference type="AlphaFoldDB" id="A0A0A9H3D8"/>
<name>A0A0A9H3D8_ARUDO</name>